<dbReference type="NCBIfam" id="TIGR00543">
    <property type="entry name" value="isochor_syn"/>
    <property type="match status" value="1"/>
</dbReference>
<dbReference type="InterPro" id="IPR005801">
    <property type="entry name" value="ADC_synthase"/>
</dbReference>
<dbReference type="SUPFAM" id="SSF56322">
    <property type="entry name" value="ADC synthase"/>
    <property type="match status" value="1"/>
</dbReference>
<accession>A0A1L6MWZ2</accession>
<evidence type="ECO:0000259" key="6">
    <source>
        <dbReference type="Pfam" id="PF00425"/>
    </source>
</evidence>
<dbReference type="InterPro" id="IPR015890">
    <property type="entry name" value="Chorismate_C"/>
</dbReference>
<dbReference type="PANTHER" id="PTHR42839:SF2">
    <property type="entry name" value="ISOCHORISMATE SYNTHASE ENTC"/>
    <property type="match status" value="1"/>
</dbReference>
<evidence type="ECO:0000256" key="2">
    <source>
        <dbReference type="ARBA" id="ARBA00005297"/>
    </source>
</evidence>
<dbReference type="InterPro" id="IPR004561">
    <property type="entry name" value="IsoChor_synthase"/>
</dbReference>
<comment type="catalytic activity">
    <reaction evidence="1">
        <text>chorismate = isochorismate</text>
        <dbReference type="Rhea" id="RHEA:18985"/>
        <dbReference type="ChEBI" id="CHEBI:29748"/>
        <dbReference type="ChEBI" id="CHEBI:29780"/>
        <dbReference type="EC" id="5.4.4.2"/>
    </reaction>
</comment>
<comment type="similarity">
    <text evidence="2">Belongs to the isochorismate synthase family.</text>
</comment>
<evidence type="ECO:0000256" key="5">
    <source>
        <dbReference type="ARBA" id="ARBA00041564"/>
    </source>
</evidence>
<dbReference type="PANTHER" id="PTHR42839">
    <property type="entry name" value="ISOCHORISMATE SYNTHASE ENTC"/>
    <property type="match status" value="1"/>
</dbReference>
<keyword evidence="8" id="KW-1185">Reference proteome</keyword>
<dbReference type="Gene3D" id="3.60.120.10">
    <property type="entry name" value="Anthranilate synthase"/>
    <property type="match status" value="1"/>
</dbReference>
<dbReference type="GO" id="GO:0008909">
    <property type="term" value="F:isochorismate synthase activity"/>
    <property type="evidence" value="ECO:0007669"/>
    <property type="project" value="UniProtKB-EC"/>
</dbReference>
<dbReference type="EC" id="5.4.4.2" evidence="3"/>
<evidence type="ECO:0000256" key="3">
    <source>
        <dbReference type="ARBA" id="ARBA00012824"/>
    </source>
</evidence>
<dbReference type="STRING" id="1882918.BCY86_04015"/>
<dbReference type="GO" id="GO:0009697">
    <property type="term" value="P:salicylic acid biosynthetic process"/>
    <property type="evidence" value="ECO:0007669"/>
    <property type="project" value="TreeGrafter"/>
</dbReference>
<evidence type="ECO:0000256" key="1">
    <source>
        <dbReference type="ARBA" id="ARBA00000799"/>
    </source>
</evidence>
<name>A0A1L6MWZ2_9BACT</name>
<dbReference type="OrthoDB" id="9806579at2"/>
<sequence>MLSFEEAGLEEFSHSAAPDQLVSLTWAVEPMEVDHFLEVVKEGTAWLWDPSKEGEGDKWSFAGWGETLRLEVREDLSCEGERILMQAMEKRNPGHLEVPSLRLFGGFAFESDWDPSFPWKKFGCASFSVPRWSYGCCGAKAFLRMTVQGRDCQHRSSLLEEIGGVLKKITTSPFKIENRKLTFRKVEGETLEEWGQKIESILREISLGHFKKVVMACRSRLEAEMPLNGVDIVRRFKGRHGDRVRFLMQRGDFWFVGSTPELLVERREKWIRTDALAGSVVLDVDSRREDCEQRKQELLSSLKDREEHAFVVDWIKASLRPFCHKIDSPDVPFIRELKGLAHLWTPIVAECSQEVHVLELVHALHPTPAVCGIPREIARAWIAAHETSSRGWYAGPIGWFDAKGEGAFFVGIRSMLVHGRTVWVYTGAGILRGSEPEKEYKEIAAKQASLLMSVGDVQK</sequence>
<reference evidence="7 8" key="1">
    <citation type="submission" date="2016-08" db="EMBL/GenBank/DDBJ databases">
        <title>Identification and validation of antigenic proteins from Pajaroellobacter abortibovis using de-novo genome sequence assembly and reverse vaccinology.</title>
        <authorList>
            <person name="Welly B.T."/>
            <person name="Miller M.R."/>
            <person name="Stott J.L."/>
            <person name="Blanchard M.T."/>
            <person name="Islas-Trejo A.D."/>
            <person name="O'Rourke S.M."/>
            <person name="Young A.E."/>
            <person name="Medrano J.F."/>
            <person name="Van Eenennaam A.L."/>
        </authorList>
    </citation>
    <scope>NUCLEOTIDE SEQUENCE [LARGE SCALE GENOMIC DNA]</scope>
    <source>
        <strain evidence="7 8">BTF92-0548A/99-0131</strain>
    </source>
</reference>
<dbReference type="AlphaFoldDB" id="A0A1L6MWZ2"/>
<dbReference type="KEGG" id="pabo:BCY86_04015"/>
<dbReference type="EMBL" id="CP016908">
    <property type="protein sequence ID" value="APR99938.1"/>
    <property type="molecule type" value="Genomic_DNA"/>
</dbReference>
<evidence type="ECO:0000313" key="7">
    <source>
        <dbReference type="EMBL" id="APR99938.1"/>
    </source>
</evidence>
<evidence type="ECO:0000313" key="8">
    <source>
        <dbReference type="Proteomes" id="UP000185544"/>
    </source>
</evidence>
<keyword evidence="4" id="KW-0413">Isomerase</keyword>
<organism evidence="7 8">
    <name type="scientific">Pajaroellobacter abortibovis</name>
    <dbReference type="NCBI Taxonomy" id="1882918"/>
    <lineage>
        <taxon>Bacteria</taxon>
        <taxon>Pseudomonadati</taxon>
        <taxon>Myxococcota</taxon>
        <taxon>Polyangia</taxon>
        <taxon>Polyangiales</taxon>
        <taxon>Polyangiaceae</taxon>
    </lineage>
</organism>
<gene>
    <name evidence="7" type="ORF">BCY86_04015</name>
</gene>
<dbReference type="RefSeq" id="WP_075276588.1">
    <property type="nucleotide sequence ID" value="NZ_CP016908.1"/>
</dbReference>
<dbReference type="Pfam" id="PF00425">
    <property type="entry name" value="Chorismate_bind"/>
    <property type="match status" value="1"/>
</dbReference>
<protein>
    <recommendedName>
        <fullName evidence="3">isochorismate synthase</fullName>
        <ecNumber evidence="3">5.4.4.2</ecNumber>
    </recommendedName>
    <alternativeName>
        <fullName evidence="5">Isochorismate mutase</fullName>
    </alternativeName>
</protein>
<proteinExistence type="inferred from homology"/>
<feature type="domain" description="Chorismate-utilising enzyme C-terminal" evidence="6">
    <location>
        <begin position="192"/>
        <end position="446"/>
    </location>
</feature>
<evidence type="ECO:0000256" key="4">
    <source>
        <dbReference type="ARBA" id="ARBA00023235"/>
    </source>
</evidence>
<dbReference type="Proteomes" id="UP000185544">
    <property type="component" value="Chromosome"/>
</dbReference>